<evidence type="ECO:0000313" key="3">
    <source>
        <dbReference type="Proteomes" id="UP000477911"/>
    </source>
</evidence>
<organism evidence="2 3">
    <name type="scientific">Pseudooceanicola albus</name>
    <dbReference type="NCBI Taxonomy" id="2692189"/>
    <lineage>
        <taxon>Bacteria</taxon>
        <taxon>Pseudomonadati</taxon>
        <taxon>Pseudomonadota</taxon>
        <taxon>Alphaproteobacteria</taxon>
        <taxon>Rhodobacterales</taxon>
        <taxon>Paracoccaceae</taxon>
        <taxon>Pseudooceanicola</taxon>
    </lineage>
</organism>
<evidence type="ECO:0000313" key="2">
    <source>
        <dbReference type="EMBL" id="MXN21163.1"/>
    </source>
</evidence>
<proteinExistence type="predicted"/>
<dbReference type="EMBL" id="WUMU01000050">
    <property type="protein sequence ID" value="MXN21163.1"/>
    <property type="molecule type" value="Genomic_DNA"/>
</dbReference>
<gene>
    <name evidence="2" type="ORF">GR170_25375</name>
</gene>
<sequence length="204" mass="20987">MTMKALSSICILALISSPCIGAEYGEKTATSTFEIGDTLKVRTMCSAAKDDGMSDTAVTIATTVSAALPGYVQALLLKGLEQALIVSPGEGYCLVVATAPGAIIPSGDISAGSIFTSAVKDGKITATETDSHACKFLNRTGVCWEEVESGNAELDGVVGCFEAEQDGKMFSVVTGREDILDALSISDTGPSAKSCSERGLGLRD</sequence>
<reference evidence="2 3" key="1">
    <citation type="submission" date="2019-12" db="EMBL/GenBank/DDBJ databases">
        <authorList>
            <person name="Li M."/>
        </authorList>
    </citation>
    <scope>NUCLEOTIDE SEQUENCE [LARGE SCALE GENOMIC DNA]</scope>
    <source>
        <strain evidence="2 3">GBMRC 2024</strain>
    </source>
</reference>
<accession>A0A6L7GEI8</accession>
<comment type="caution">
    <text evidence="2">The sequence shown here is derived from an EMBL/GenBank/DDBJ whole genome shotgun (WGS) entry which is preliminary data.</text>
</comment>
<feature type="signal peptide" evidence="1">
    <location>
        <begin position="1"/>
        <end position="21"/>
    </location>
</feature>
<protein>
    <submittedName>
        <fullName evidence="2">Uncharacterized protein</fullName>
    </submittedName>
</protein>
<dbReference type="Proteomes" id="UP000477911">
    <property type="component" value="Unassembled WGS sequence"/>
</dbReference>
<keyword evidence="1" id="KW-0732">Signal</keyword>
<dbReference type="AlphaFoldDB" id="A0A6L7GEI8"/>
<feature type="chain" id="PRO_5026844087" evidence="1">
    <location>
        <begin position="22"/>
        <end position="204"/>
    </location>
</feature>
<keyword evidence="3" id="KW-1185">Reference proteome</keyword>
<name>A0A6L7GEI8_9RHOB</name>
<evidence type="ECO:0000256" key="1">
    <source>
        <dbReference type="SAM" id="SignalP"/>
    </source>
</evidence>
<dbReference type="RefSeq" id="WP_160897274.1">
    <property type="nucleotide sequence ID" value="NZ_WUMU01000050.1"/>
</dbReference>